<dbReference type="Pfam" id="PF00400">
    <property type="entry name" value="WD40"/>
    <property type="match status" value="2"/>
</dbReference>
<dbReference type="Gene3D" id="2.130.10.10">
    <property type="entry name" value="YVTN repeat-like/Quinoprotein amine dehydrogenase"/>
    <property type="match status" value="2"/>
</dbReference>
<feature type="repeat" description="WD" evidence="3">
    <location>
        <begin position="243"/>
        <end position="282"/>
    </location>
</feature>
<dbReference type="AlphaFoldDB" id="A0AAJ6QV77"/>
<dbReference type="Proteomes" id="UP000694867">
    <property type="component" value="Unplaced"/>
</dbReference>
<dbReference type="GO" id="GO:0006261">
    <property type="term" value="P:DNA-templated DNA replication"/>
    <property type="evidence" value="ECO:0007669"/>
    <property type="project" value="TreeGrafter"/>
</dbReference>
<evidence type="ECO:0000313" key="5">
    <source>
        <dbReference type="RefSeq" id="XP_003745197.1"/>
    </source>
</evidence>
<keyword evidence="4" id="KW-1185">Reference proteome</keyword>
<proteinExistence type="predicted"/>
<dbReference type="InterPro" id="IPR015943">
    <property type="entry name" value="WD40/YVTN_repeat-like_dom_sf"/>
</dbReference>
<sequence>MAVRNVAYTTDGAGNYNVRVWNLETGGPLSCYTGGVSQPRTLSFIKGDYILSAQKDKTAFSLWSFRQYEQSTRRFAAPDKVRALAVSPSGNHCVAGIGCELYLWEVSTGALIGSIQAHFQPVTVVKFTDDGTSVISASHDSSVSVWPIDCFHPDEIPEPDMTFKDHNQAIQDMCVVGSLVTSVSSAGLLTVHSLQTGCLEYRKFFGKVIDSVDMTPSMDAVFVGFKEGTIVRLSLKDESQLEFVGHNGPVRCLSVSTHLLLSGSDDATARIWDAEHGHLLQTLRHDGAVTNVRIASFPSNALSKEANKSKALASVCNFQRAFSKSDVTRQSHDRLEEEQENVAIEVKPCERAQEELSIPPQTRDMMKKIAIANTDIVNFVVASL</sequence>
<evidence type="ECO:0000313" key="4">
    <source>
        <dbReference type="Proteomes" id="UP000694867"/>
    </source>
</evidence>
<dbReference type="GO" id="GO:0006364">
    <property type="term" value="P:rRNA processing"/>
    <property type="evidence" value="ECO:0007669"/>
    <property type="project" value="TreeGrafter"/>
</dbReference>
<accession>A0AAJ6QV77</accession>
<dbReference type="InterPro" id="IPR036322">
    <property type="entry name" value="WD40_repeat_dom_sf"/>
</dbReference>
<dbReference type="PROSITE" id="PS50082">
    <property type="entry name" value="WD_REPEATS_2"/>
    <property type="match status" value="2"/>
</dbReference>
<dbReference type="InterPro" id="IPR045227">
    <property type="entry name" value="WDR18/Ipi3/RID3"/>
</dbReference>
<dbReference type="PANTHER" id="PTHR18763">
    <property type="entry name" value="WD-REPEAT PROTEIN 18"/>
    <property type="match status" value="1"/>
</dbReference>
<reference evidence="5" key="1">
    <citation type="submission" date="2025-08" db="UniProtKB">
        <authorList>
            <consortium name="RefSeq"/>
        </authorList>
    </citation>
    <scope>IDENTIFICATION</scope>
</reference>
<dbReference type="RefSeq" id="XP_003745197.1">
    <property type="nucleotide sequence ID" value="XM_003745149.2"/>
</dbReference>
<dbReference type="PROSITE" id="PS50294">
    <property type="entry name" value="WD_REPEATS_REGION"/>
    <property type="match status" value="2"/>
</dbReference>
<evidence type="ECO:0000256" key="3">
    <source>
        <dbReference type="PROSITE-ProRule" id="PRU00221"/>
    </source>
</evidence>
<feature type="repeat" description="WD" evidence="3">
    <location>
        <begin position="115"/>
        <end position="146"/>
    </location>
</feature>
<dbReference type="InterPro" id="IPR001680">
    <property type="entry name" value="WD40_rpt"/>
</dbReference>
<keyword evidence="2" id="KW-0677">Repeat</keyword>
<keyword evidence="1 3" id="KW-0853">WD repeat</keyword>
<dbReference type="SUPFAM" id="SSF50978">
    <property type="entry name" value="WD40 repeat-like"/>
    <property type="match status" value="1"/>
</dbReference>
<evidence type="ECO:0000256" key="2">
    <source>
        <dbReference type="ARBA" id="ARBA00022737"/>
    </source>
</evidence>
<protein>
    <submittedName>
        <fullName evidence="5">WD repeat-containing protein 18</fullName>
    </submittedName>
</protein>
<dbReference type="GeneID" id="100908799"/>
<evidence type="ECO:0000256" key="1">
    <source>
        <dbReference type="ARBA" id="ARBA00022574"/>
    </source>
</evidence>
<dbReference type="KEGG" id="goe:100908799"/>
<dbReference type="GO" id="GO:0005656">
    <property type="term" value="C:nuclear pre-replicative complex"/>
    <property type="evidence" value="ECO:0007669"/>
    <property type="project" value="TreeGrafter"/>
</dbReference>
<dbReference type="SMART" id="SM00320">
    <property type="entry name" value="WD40"/>
    <property type="match status" value="5"/>
</dbReference>
<name>A0AAJ6QV77_9ACAR</name>
<dbReference type="GO" id="GO:0120330">
    <property type="term" value="C:rixosome complex"/>
    <property type="evidence" value="ECO:0007669"/>
    <property type="project" value="TreeGrafter"/>
</dbReference>
<gene>
    <name evidence="5" type="primary">LOC100908799</name>
</gene>
<organism evidence="4 5">
    <name type="scientific">Galendromus occidentalis</name>
    <name type="common">western predatory mite</name>
    <dbReference type="NCBI Taxonomy" id="34638"/>
    <lineage>
        <taxon>Eukaryota</taxon>
        <taxon>Metazoa</taxon>
        <taxon>Ecdysozoa</taxon>
        <taxon>Arthropoda</taxon>
        <taxon>Chelicerata</taxon>
        <taxon>Arachnida</taxon>
        <taxon>Acari</taxon>
        <taxon>Parasitiformes</taxon>
        <taxon>Mesostigmata</taxon>
        <taxon>Gamasina</taxon>
        <taxon>Phytoseioidea</taxon>
        <taxon>Phytoseiidae</taxon>
        <taxon>Typhlodrominae</taxon>
        <taxon>Galendromus</taxon>
    </lineage>
</organism>
<dbReference type="PANTHER" id="PTHR18763:SF0">
    <property type="entry name" value="WD REPEAT-CONTAINING PROTEIN 18"/>
    <property type="match status" value="1"/>
</dbReference>